<dbReference type="EMBL" id="VOLT01000004">
    <property type="protein sequence ID" value="TWX68526.1"/>
    <property type="molecule type" value="Genomic_DNA"/>
</dbReference>
<dbReference type="OrthoDB" id="9846377at2"/>
<reference evidence="2 3" key="1">
    <citation type="submission" date="2019-07" db="EMBL/GenBank/DDBJ databases">
        <title>Genomes of sea-ice associated Colwellia species.</title>
        <authorList>
            <person name="Bowman J.P."/>
        </authorList>
    </citation>
    <scope>NUCLEOTIDE SEQUENCE [LARGE SCALE GENOMIC DNA]</scope>
    <source>
        <strain evidence="2 3">ACAM 459</strain>
    </source>
</reference>
<dbReference type="CDD" id="cd00093">
    <property type="entry name" value="HTH_XRE"/>
    <property type="match status" value="1"/>
</dbReference>
<gene>
    <name evidence="2" type="ORF">ESZ36_08510</name>
</gene>
<keyword evidence="3" id="KW-1185">Reference proteome</keyword>
<proteinExistence type="predicted"/>
<comment type="caution">
    <text evidence="2">The sequence shown here is derived from an EMBL/GenBank/DDBJ whole genome shotgun (WGS) entry which is preliminary data.</text>
</comment>
<dbReference type="RefSeq" id="WP_146786329.1">
    <property type="nucleotide sequence ID" value="NZ_VOLT01000004.1"/>
</dbReference>
<organism evidence="2 3">
    <name type="scientific">Colwellia demingiae</name>
    <dbReference type="NCBI Taxonomy" id="89401"/>
    <lineage>
        <taxon>Bacteria</taxon>
        <taxon>Pseudomonadati</taxon>
        <taxon>Pseudomonadota</taxon>
        <taxon>Gammaproteobacteria</taxon>
        <taxon>Alteromonadales</taxon>
        <taxon>Colwelliaceae</taxon>
        <taxon>Colwellia</taxon>
    </lineage>
</organism>
<dbReference type="Gene3D" id="1.10.260.40">
    <property type="entry name" value="lambda repressor-like DNA-binding domains"/>
    <property type="match status" value="1"/>
</dbReference>
<dbReference type="AlphaFoldDB" id="A0A5C6QHD8"/>
<feature type="domain" description="HTH cro/C1-type" evidence="1">
    <location>
        <begin position="13"/>
        <end position="66"/>
    </location>
</feature>
<dbReference type="Proteomes" id="UP000321822">
    <property type="component" value="Unassembled WGS sequence"/>
</dbReference>
<name>A0A5C6QHD8_9GAMM</name>
<dbReference type="SUPFAM" id="SSF47413">
    <property type="entry name" value="lambda repressor-like DNA-binding domains"/>
    <property type="match status" value="1"/>
</dbReference>
<accession>A0A5C6QHD8</accession>
<dbReference type="GO" id="GO:0003677">
    <property type="term" value="F:DNA binding"/>
    <property type="evidence" value="ECO:0007669"/>
    <property type="project" value="InterPro"/>
</dbReference>
<evidence type="ECO:0000313" key="2">
    <source>
        <dbReference type="EMBL" id="TWX68526.1"/>
    </source>
</evidence>
<dbReference type="PROSITE" id="PS50943">
    <property type="entry name" value="HTH_CROC1"/>
    <property type="match status" value="1"/>
</dbReference>
<protein>
    <submittedName>
        <fullName evidence="2">Helix-turn-helix transcriptional regulator</fullName>
    </submittedName>
</protein>
<sequence>MAQESISINKSLLKHLRKQKAEKQEVTAISCHIGHRQYQNIESSGRTTTKVIQSIAQHFDISTDELINDKKVDDSLWYVTNPYFLTGNIEQGHYKAIGDITKRANCFHSEMNVRLSIKNKKQSKEITLFINDDEFCWNLRPVRLDEKIGLLWDELTEWQQYIWNDSLDELLYACVYEVDIDGEPLIPKNIKPQFMVEFNEVGDNKVNYKGYRIFNSDAEFRVSLSEWLDSLTYTNPPTRSQKGSLNMIYDFAKEKTKSITISRMWLDNSGKTRRAPWPSANIDRVIKAITDLKDGRRRWALPIGIGEAWEGQNIPSMTPEIVCNEITELPVINLTFENE</sequence>
<evidence type="ECO:0000313" key="3">
    <source>
        <dbReference type="Proteomes" id="UP000321822"/>
    </source>
</evidence>
<evidence type="ECO:0000259" key="1">
    <source>
        <dbReference type="PROSITE" id="PS50943"/>
    </source>
</evidence>
<dbReference type="InterPro" id="IPR001387">
    <property type="entry name" value="Cro/C1-type_HTH"/>
</dbReference>
<dbReference type="InterPro" id="IPR010982">
    <property type="entry name" value="Lambda_DNA-bd_dom_sf"/>
</dbReference>